<dbReference type="InterPro" id="IPR016181">
    <property type="entry name" value="Acyl_CoA_acyltransferase"/>
</dbReference>
<dbReference type="PANTHER" id="PTHR43610">
    <property type="entry name" value="BLL6696 PROTEIN"/>
    <property type="match status" value="1"/>
</dbReference>
<organism evidence="1 2">
    <name type="scientific">Croceicoccus naphthovorans</name>
    <dbReference type="NCBI Taxonomy" id="1348774"/>
    <lineage>
        <taxon>Bacteria</taxon>
        <taxon>Pseudomonadati</taxon>
        <taxon>Pseudomonadota</taxon>
        <taxon>Alphaproteobacteria</taxon>
        <taxon>Sphingomonadales</taxon>
        <taxon>Erythrobacteraceae</taxon>
        <taxon>Croceicoccus</taxon>
    </lineage>
</organism>
<dbReference type="InterPro" id="IPR000182">
    <property type="entry name" value="GNAT_dom"/>
</dbReference>
<dbReference type="PATRIC" id="fig|1348774.3.peg.114"/>
<sequence>MDRQPTLTGSLVRLRPLVEADRDALFAVASDPLIWEQHPAHDRWKPDVFAEFFDDALAKGGALAVEDTRDGTLIGSSRLQNYDPADGGSVEIGWTFLAREHWRTGVNREMKRMMLDHAFVHVAKVVFTVGEQNHRSRAAMAGMGAQPTGLVEEHDTPTGRVRLIQYALSRPA</sequence>
<protein>
    <submittedName>
        <fullName evidence="1">Uncharacterized protein</fullName>
    </submittedName>
</protein>
<dbReference type="Pfam" id="PF13302">
    <property type="entry name" value="Acetyltransf_3"/>
    <property type="match status" value="1"/>
</dbReference>
<dbReference type="PANTHER" id="PTHR43610:SF1">
    <property type="entry name" value="N-ACETYLTRANSFERASE DOMAIN-CONTAINING PROTEIN"/>
    <property type="match status" value="1"/>
</dbReference>
<keyword evidence="2" id="KW-1185">Reference proteome</keyword>
<evidence type="ECO:0000313" key="2">
    <source>
        <dbReference type="Proteomes" id="UP000035287"/>
    </source>
</evidence>
<accession>A0A0G3XB94</accession>
<dbReference type="OrthoDB" id="9801656at2"/>
<dbReference type="Gene3D" id="3.40.630.30">
    <property type="match status" value="1"/>
</dbReference>
<dbReference type="AlphaFoldDB" id="A0A0G3XB94"/>
<dbReference type="PROSITE" id="PS51186">
    <property type="entry name" value="GNAT"/>
    <property type="match status" value="1"/>
</dbReference>
<evidence type="ECO:0000313" key="1">
    <source>
        <dbReference type="EMBL" id="AKM08815.1"/>
    </source>
</evidence>
<name>A0A0G3XB94_9SPHN</name>
<dbReference type="KEGG" id="cna:AB433_00505"/>
<dbReference type="RefSeq" id="WP_047819512.1">
    <property type="nucleotide sequence ID" value="NZ_CP011770.1"/>
</dbReference>
<dbReference type="GO" id="GO:0016747">
    <property type="term" value="F:acyltransferase activity, transferring groups other than amino-acyl groups"/>
    <property type="evidence" value="ECO:0007669"/>
    <property type="project" value="InterPro"/>
</dbReference>
<reference evidence="1 2" key="1">
    <citation type="submission" date="2015-06" db="EMBL/GenBank/DDBJ databases">
        <authorList>
            <person name="Zeng Y."/>
            <person name="Huang Y."/>
        </authorList>
    </citation>
    <scope>NUCLEOTIDE SEQUENCE [LARGE SCALE GENOMIC DNA]</scope>
    <source>
        <strain evidence="1 2">PQ-2</strain>
    </source>
</reference>
<dbReference type="EMBL" id="CP011770">
    <property type="protein sequence ID" value="AKM08815.1"/>
    <property type="molecule type" value="Genomic_DNA"/>
</dbReference>
<dbReference type="STRING" id="1348774.AB433_00505"/>
<dbReference type="Proteomes" id="UP000035287">
    <property type="component" value="Chromosome"/>
</dbReference>
<proteinExistence type="predicted"/>
<gene>
    <name evidence="1" type="ORF">AB433_00505</name>
</gene>
<dbReference type="SUPFAM" id="SSF55729">
    <property type="entry name" value="Acyl-CoA N-acyltransferases (Nat)"/>
    <property type="match status" value="1"/>
</dbReference>